<evidence type="ECO:0000313" key="2">
    <source>
        <dbReference type="EMBL" id="MCS5708332.1"/>
    </source>
</evidence>
<organism evidence="1">
    <name type="scientific">Candidatus Berkiella cookevillensis</name>
    <dbReference type="NCBI Taxonomy" id="437022"/>
    <lineage>
        <taxon>Bacteria</taxon>
        <taxon>Pseudomonadati</taxon>
        <taxon>Pseudomonadota</taxon>
        <taxon>Gammaproteobacteria</taxon>
        <taxon>Candidatus Berkiellales</taxon>
        <taxon>Candidatus Berkiellaceae</taxon>
        <taxon>Candidatus Berkiella</taxon>
    </lineage>
</organism>
<sequence>MENHLKVSFIPHLIFSKSPNNEDIHLDIQANTQSPKDLYVYLSNSYIKFIRHTAGFFYVGVLDNLMDNFEKAARCGFFI</sequence>
<reference evidence="1" key="1">
    <citation type="submission" date="2015-09" db="EMBL/GenBank/DDBJ databases">
        <title>Draft Genome Sequences of Two Novel Amoeba-resistant Intranuclear Bacteria, Candidatus Berkiella cookevillensis and Candidatus Berkiella aquae.</title>
        <authorList>
            <person name="Mehari Y.T."/>
            <person name="Arivett B.A."/>
            <person name="Farone A.L."/>
            <person name="Gunderson J.H."/>
            <person name="Farone M.B."/>
        </authorList>
    </citation>
    <scope>NUCLEOTIDE SEQUENCE [LARGE SCALE GENOMIC DNA]</scope>
    <source>
        <strain evidence="1">CC99</strain>
    </source>
</reference>
<dbReference type="RefSeq" id="WP_057622936.1">
    <property type="nucleotide sequence ID" value="NZ_LKHV02000001.1"/>
</dbReference>
<keyword evidence="3" id="KW-1185">Reference proteome</keyword>
<name>A0A0Q9YRM4_9GAMM</name>
<dbReference type="AlphaFoldDB" id="A0A0Q9YRM4"/>
<protein>
    <submittedName>
        <fullName evidence="1">Uncharacterized protein</fullName>
    </submittedName>
</protein>
<dbReference type="EMBL" id="LKHV01000001">
    <property type="protein sequence ID" value="KRG20090.1"/>
    <property type="molecule type" value="Genomic_DNA"/>
</dbReference>
<evidence type="ECO:0000313" key="3">
    <source>
        <dbReference type="Proteomes" id="UP000051494"/>
    </source>
</evidence>
<proteinExistence type="predicted"/>
<dbReference type="EMBL" id="LKHV02000001">
    <property type="protein sequence ID" value="MCS5708332.1"/>
    <property type="molecule type" value="Genomic_DNA"/>
</dbReference>
<evidence type="ECO:0000313" key="1">
    <source>
        <dbReference type="EMBL" id="KRG20090.1"/>
    </source>
</evidence>
<gene>
    <name evidence="1" type="ORF">CC99x_00311</name>
    <name evidence="2" type="ORF">CC99x_005375</name>
</gene>
<dbReference type="Proteomes" id="UP000051494">
    <property type="component" value="Unassembled WGS sequence"/>
</dbReference>
<reference evidence="2" key="2">
    <citation type="journal article" date="2016" name="Genome Announc.">
        <title>Draft Genome Sequences of Two Novel Amoeba-Resistant Intranuclear Bacteria, 'Candidatus Berkiella cookevillensis' and 'Candidatus Berkiella aquae'.</title>
        <authorList>
            <person name="Mehari Y.T."/>
            <person name="Arivett B.A."/>
            <person name="Farone A.L."/>
            <person name="Gunderson J.H."/>
            <person name="Farone M.B."/>
        </authorList>
    </citation>
    <scope>NUCLEOTIDE SEQUENCE</scope>
    <source>
        <strain evidence="2">CC99</strain>
    </source>
</reference>
<accession>A0A0Q9YRM4</accession>
<comment type="caution">
    <text evidence="1">The sequence shown here is derived from an EMBL/GenBank/DDBJ whole genome shotgun (WGS) entry which is preliminary data.</text>
</comment>
<reference evidence="2" key="3">
    <citation type="submission" date="2021-06" db="EMBL/GenBank/DDBJ databases">
        <title>Genomic Description and Analysis of Intracellular Bacteria, Candidatus Berkiella cookevillensis and Candidatus Berkiella aquae.</title>
        <authorList>
            <person name="Kidane D.T."/>
            <person name="Mehari Y.T."/>
            <person name="Rice F.C."/>
            <person name="Arivett B.A."/>
            <person name="Farone A.L."/>
            <person name="Berk S.G."/>
            <person name="Farone M.B."/>
        </authorList>
    </citation>
    <scope>NUCLEOTIDE SEQUENCE</scope>
    <source>
        <strain evidence="2">CC99</strain>
    </source>
</reference>